<dbReference type="EMBL" id="VBVZ01000412">
    <property type="protein sequence ID" value="TLG89258.1"/>
    <property type="molecule type" value="Genomic_DNA"/>
</dbReference>
<reference evidence="1 2" key="1">
    <citation type="submission" date="2019-05" db="EMBL/GenBank/DDBJ databases">
        <title>Pseudomonas edaphica sp. nov., isolated from rhizospheric soil of Cistus ladanifer L. in Spain.</title>
        <authorList>
            <person name="Peix A."/>
        </authorList>
    </citation>
    <scope>NUCLEOTIDE SEQUENCE [LARGE SCALE GENOMIC DNA]</scope>
    <source>
        <strain evidence="1 2">RD25</strain>
    </source>
</reference>
<evidence type="ECO:0000313" key="2">
    <source>
        <dbReference type="Proteomes" id="UP000304941"/>
    </source>
</evidence>
<organism evidence="1 2">
    <name type="scientific">Pseudomonas edaphica</name>
    <dbReference type="NCBI Taxonomy" id="2006980"/>
    <lineage>
        <taxon>Bacteria</taxon>
        <taxon>Pseudomonadati</taxon>
        <taxon>Pseudomonadota</taxon>
        <taxon>Gammaproteobacteria</taxon>
        <taxon>Pseudomonadales</taxon>
        <taxon>Pseudomonadaceae</taxon>
        <taxon>Pseudomonas</taxon>
    </lineage>
</organism>
<proteinExistence type="predicted"/>
<evidence type="ECO:0000313" key="1">
    <source>
        <dbReference type="EMBL" id="TLG89258.1"/>
    </source>
</evidence>
<keyword evidence="2" id="KW-1185">Reference proteome</keyword>
<gene>
    <name evidence="1" type="ORF">FEM54_22815</name>
</gene>
<dbReference type="Proteomes" id="UP000304941">
    <property type="component" value="Unassembled WGS sequence"/>
</dbReference>
<accession>A0ABY2U030</accession>
<comment type="caution">
    <text evidence="1">The sequence shown here is derived from an EMBL/GenBank/DDBJ whole genome shotgun (WGS) entry which is preliminary data.</text>
</comment>
<protein>
    <submittedName>
        <fullName evidence="1">SET domain-containing protein-lysine N-methyltransferase</fullName>
    </submittedName>
</protein>
<sequence>MKTQAMDKAKTAVSDCLYPFKTVLVEQGYPSSEHFQV</sequence>
<name>A0ABY2U030_9PSED</name>
<feature type="non-terminal residue" evidence="1">
    <location>
        <position position="37"/>
    </location>
</feature>